<comment type="caution">
    <text evidence="1">The sequence shown here is derived from an EMBL/GenBank/DDBJ whole genome shotgun (WGS) entry which is preliminary data.</text>
</comment>
<accession>A0ACC3DTK0</accession>
<proteinExistence type="predicted"/>
<keyword evidence="2" id="KW-1185">Reference proteome</keyword>
<dbReference type="Proteomes" id="UP001186974">
    <property type="component" value="Unassembled WGS sequence"/>
</dbReference>
<name>A0ACC3DTK0_9PEZI</name>
<reference evidence="1" key="1">
    <citation type="submission" date="2024-09" db="EMBL/GenBank/DDBJ databases">
        <title>Black Yeasts Isolated from many extreme environments.</title>
        <authorList>
            <person name="Coleine C."/>
            <person name="Stajich J.E."/>
            <person name="Selbmann L."/>
        </authorList>
    </citation>
    <scope>NUCLEOTIDE SEQUENCE</scope>
    <source>
        <strain evidence="1">CCFEE 5737</strain>
    </source>
</reference>
<protein>
    <submittedName>
        <fullName evidence="1">Uncharacterized protein</fullName>
    </submittedName>
</protein>
<sequence length="413" mass="43964">MSSPRNLLEQWFPHASKPFIANAPMLGTANSTLSAAVTAASGFGFIGGGYDFSPESKQMSALSNELAATRKLLGLADKPNEPVPIGVGFITFHPSALPHFINVLKPILQQHKPAAVWLFAPAETNPGTHASIIPALKDFSQQWNMKVFVQVGTVSAARSAVLEGADVIIAQGVDAGGHQWTQGCGIVSLVPEIRDLLTSEFEGKEVVLLAAGGIMDGRGVAAALALGADGVVMGTRFITARESPAPETTKKVLLEARDGGATTIKSTVHDDVQGTGFWPVLYDGRAVMGESYRDHLEGVSLEDNVGKFKAAAKLGDASRRTVWAGTGVGLAREELSARDIIEGAQKLARKRIKDHFNHPSAASPPPVPTQSKPQHYQRRAVAHRLIPPYWRPDFAPSQPVSTNFKHEVGGGGW</sequence>
<organism evidence="1 2">
    <name type="scientific">Coniosporium uncinatum</name>
    <dbReference type="NCBI Taxonomy" id="93489"/>
    <lineage>
        <taxon>Eukaryota</taxon>
        <taxon>Fungi</taxon>
        <taxon>Dikarya</taxon>
        <taxon>Ascomycota</taxon>
        <taxon>Pezizomycotina</taxon>
        <taxon>Dothideomycetes</taxon>
        <taxon>Dothideomycetes incertae sedis</taxon>
        <taxon>Coniosporium</taxon>
    </lineage>
</organism>
<gene>
    <name evidence="1" type="ORF">LTS18_003076</name>
</gene>
<dbReference type="EMBL" id="JAWDJW010000731">
    <property type="protein sequence ID" value="KAK3080116.1"/>
    <property type="molecule type" value="Genomic_DNA"/>
</dbReference>
<evidence type="ECO:0000313" key="1">
    <source>
        <dbReference type="EMBL" id="KAK3080116.1"/>
    </source>
</evidence>
<evidence type="ECO:0000313" key="2">
    <source>
        <dbReference type="Proteomes" id="UP001186974"/>
    </source>
</evidence>